<sequence length="60" mass="6903">MLLNLCVMGAKLVTKIDRRAEQRPEIADGAFRRTQVSPGDFDYFCQKLAVLLCFPHEFEN</sequence>
<reference evidence="2" key="1">
    <citation type="submission" date="2017-01" db="EMBL/GenBank/DDBJ databases">
        <title>Genome Analysis of Deinococcus marmoris KOPRI26562.</title>
        <authorList>
            <person name="Kim J.H."/>
            <person name="Oh H.-M."/>
        </authorList>
    </citation>
    <scope>NUCLEOTIDE SEQUENCE [LARGE SCALE GENOMIC DNA]</scope>
    <source>
        <strain evidence="2">PAMC 26633</strain>
    </source>
</reference>
<protein>
    <submittedName>
        <fullName evidence="1">Uncharacterized protein</fullName>
    </submittedName>
</protein>
<accession>A0A226WRI6</accession>
<dbReference type="EMBL" id="MTHB01000248">
    <property type="protein sequence ID" value="OXC73440.1"/>
    <property type="molecule type" value="Genomic_DNA"/>
</dbReference>
<organism evidence="1 2">
    <name type="scientific">Caballeronia sordidicola</name>
    <name type="common">Burkholderia sordidicola</name>
    <dbReference type="NCBI Taxonomy" id="196367"/>
    <lineage>
        <taxon>Bacteria</taxon>
        <taxon>Pseudomonadati</taxon>
        <taxon>Pseudomonadota</taxon>
        <taxon>Betaproteobacteria</taxon>
        <taxon>Burkholderiales</taxon>
        <taxon>Burkholderiaceae</taxon>
        <taxon>Caballeronia</taxon>
    </lineage>
</organism>
<gene>
    <name evidence="1" type="ORF">BSU04_36930</name>
</gene>
<dbReference type="AlphaFoldDB" id="A0A226WRI6"/>
<evidence type="ECO:0000313" key="1">
    <source>
        <dbReference type="EMBL" id="OXC73440.1"/>
    </source>
</evidence>
<evidence type="ECO:0000313" key="2">
    <source>
        <dbReference type="Proteomes" id="UP000214720"/>
    </source>
</evidence>
<comment type="caution">
    <text evidence="1">The sequence shown here is derived from an EMBL/GenBank/DDBJ whole genome shotgun (WGS) entry which is preliminary data.</text>
</comment>
<name>A0A226WRI6_CABSO</name>
<proteinExistence type="predicted"/>
<dbReference type="Proteomes" id="UP000214720">
    <property type="component" value="Unassembled WGS sequence"/>
</dbReference>